<reference evidence="3 4" key="1">
    <citation type="journal article" date="2014" name="PLoS ONE">
        <title>Identification and Characterization of a New Erythromycin Biosynthetic Gene Cluster in Actinopolyspora erythraea YIM90600, a Novel Erythronolide-Producing Halophilic Actinomycete Isolated from Salt Field.</title>
        <authorList>
            <person name="Chen D."/>
            <person name="Feng J."/>
            <person name="Huang L."/>
            <person name="Zhang Q."/>
            <person name="Wu J."/>
            <person name="Zhu X."/>
            <person name="Duan Y."/>
            <person name="Xu Z."/>
        </authorList>
    </citation>
    <scope>NUCLEOTIDE SEQUENCE [LARGE SCALE GENOMIC DNA]</scope>
    <source>
        <strain evidence="3 4">YIM90600</strain>
    </source>
</reference>
<keyword evidence="1" id="KW-0472">Membrane</keyword>
<dbReference type="Proteomes" id="UP000029737">
    <property type="component" value="Unassembled WGS sequence"/>
</dbReference>
<keyword evidence="1" id="KW-0812">Transmembrane</keyword>
<dbReference type="EMBL" id="CP022752">
    <property type="protein sequence ID" value="ASU80019.1"/>
    <property type="molecule type" value="Genomic_DNA"/>
</dbReference>
<accession>A0A099D889</accession>
<dbReference type="EMBL" id="JPMV01000012">
    <property type="protein sequence ID" value="KGI82254.1"/>
    <property type="molecule type" value="Genomic_DNA"/>
</dbReference>
<dbReference type="AlphaFoldDB" id="A0A099D889"/>
<dbReference type="KEGG" id="aey:CDG81_19085"/>
<evidence type="ECO:0000313" key="5">
    <source>
        <dbReference type="Proteomes" id="UP000215043"/>
    </source>
</evidence>
<name>A0A099D889_9ACTN</name>
<feature type="transmembrane region" description="Helical" evidence="1">
    <location>
        <begin position="12"/>
        <end position="33"/>
    </location>
</feature>
<dbReference type="HOGENOM" id="CLU_2784524_0_0_11"/>
<evidence type="ECO:0000313" key="4">
    <source>
        <dbReference type="Proteomes" id="UP000029737"/>
    </source>
</evidence>
<keyword evidence="1" id="KW-1133">Transmembrane helix</keyword>
<keyword evidence="4" id="KW-1185">Reference proteome</keyword>
<evidence type="ECO:0000313" key="3">
    <source>
        <dbReference type="EMBL" id="KGI82254.1"/>
    </source>
</evidence>
<evidence type="ECO:0000256" key="1">
    <source>
        <dbReference type="SAM" id="Phobius"/>
    </source>
</evidence>
<reference evidence="2 5" key="2">
    <citation type="submission" date="2017-08" db="EMBL/GenBank/DDBJ databases">
        <title>The complete genome sequence of moderately halophilic actinomycete Actinopolyspora erythraea YIM 90600, the producer of novel erythromycin, novel actinopolysporins A-C and tubercidin.</title>
        <authorList>
            <person name="Yin M."/>
            <person name="Tang S."/>
        </authorList>
    </citation>
    <scope>NUCLEOTIDE SEQUENCE [LARGE SCALE GENOMIC DNA]</scope>
    <source>
        <strain evidence="2 5">YIM 90600</strain>
    </source>
</reference>
<sequence length="68" mass="7185">MRIPARWSGDPWIDVGLFAAVHAHGALGTAALIRAALRTTDRPIGIAYVSGPMLAFRGGLCLVRGETL</sequence>
<proteinExistence type="predicted"/>
<gene>
    <name evidence="2" type="ORF">CDG81_19085</name>
    <name evidence="3" type="ORF">IL38_05830</name>
</gene>
<dbReference type="Proteomes" id="UP000215043">
    <property type="component" value="Chromosome"/>
</dbReference>
<protein>
    <submittedName>
        <fullName evidence="2">Uncharacterized protein</fullName>
    </submittedName>
</protein>
<evidence type="ECO:0000313" key="2">
    <source>
        <dbReference type="EMBL" id="ASU80019.1"/>
    </source>
</evidence>
<organism evidence="2 5">
    <name type="scientific">Actinopolyspora erythraea</name>
    <dbReference type="NCBI Taxonomy" id="414996"/>
    <lineage>
        <taxon>Bacteria</taxon>
        <taxon>Bacillati</taxon>
        <taxon>Actinomycetota</taxon>
        <taxon>Actinomycetes</taxon>
        <taxon>Actinopolysporales</taxon>
        <taxon>Actinopolysporaceae</taxon>
        <taxon>Actinopolyspora</taxon>
    </lineage>
</organism>
<dbReference type="RefSeq" id="WP_043570695.1">
    <property type="nucleotide sequence ID" value="NZ_CP022752.1"/>
</dbReference>